<name>A0A067XSY1_KARVE</name>
<accession>A0A067XSY1</accession>
<dbReference type="AlphaFoldDB" id="A0A067XSY1"/>
<organism evidence="8">
    <name type="scientific">Karlodinium veneficum</name>
    <name type="common">Dinoflagellate</name>
    <name type="synonym">Karlodinium micrum</name>
    <dbReference type="NCBI Taxonomy" id="407301"/>
    <lineage>
        <taxon>Eukaryota</taxon>
        <taxon>Sar</taxon>
        <taxon>Alveolata</taxon>
        <taxon>Dinophyceae</taxon>
        <taxon>Gymnodiniales</taxon>
        <taxon>Kareniaceae</taxon>
        <taxon>Karlodinium</taxon>
    </lineage>
</organism>
<dbReference type="GO" id="GO:0016491">
    <property type="term" value="F:oxidoreductase activity"/>
    <property type="evidence" value="ECO:0007669"/>
    <property type="project" value="UniProtKB-KW"/>
</dbReference>
<evidence type="ECO:0000313" key="8">
    <source>
        <dbReference type="EMBL" id="AGT55052.1"/>
    </source>
</evidence>
<reference evidence="8" key="1">
    <citation type="journal article" date="2014" name="Mol. Biol. Evol.">
        <title>Genome-wide transcript profiling reveals the coevolution of plastid gene sequences and transcript processing pathways in the fucoxanthin dinoflagellate Karlodinium veneficum.</title>
        <authorList>
            <person name="Richardson E."/>
            <person name="Dorrell R.G."/>
            <person name="Howe C.J."/>
        </authorList>
    </citation>
    <scope>NUCLEOTIDE SEQUENCE</scope>
    <source>
        <strain evidence="8">UIO297</strain>
    </source>
</reference>
<protein>
    <submittedName>
        <fullName evidence="8">Photosystem II protein I</fullName>
        <ecNumber evidence="8">1.10.3.9</ecNumber>
    </submittedName>
</protein>
<dbReference type="EC" id="1.10.3.9" evidence="8"/>
<evidence type="ECO:0000256" key="1">
    <source>
        <dbReference type="ARBA" id="ARBA00022469"/>
    </source>
</evidence>
<evidence type="ECO:0000256" key="4">
    <source>
        <dbReference type="ARBA" id="ARBA00022989"/>
    </source>
</evidence>
<feature type="transmembrane region" description="Helical" evidence="7">
    <location>
        <begin position="6"/>
        <end position="24"/>
    </location>
</feature>
<dbReference type="InterPro" id="IPR003686">
    <property type="entry name" value="PSII_PsbI"/>
</dbReference>
<keyword evidence="4 7" id="KW-1133">Transmembrane helix</keyword>
<dbReference type="GO" id="GO:0009539">
    <property type="term" value="C:photosystem II reaction center"/>
    <property type="evidence" value="ECO:0007669"/>
    <property type="project" value="InterPro"/>
</dbReference>
<keyword evidence="1" id="KW-0674">Reaction center</keyword>
<keyword evidence="8" id="KW-0934">Plastid</keyword>
<evidence type="ECO:0000256" key="7">
    <source>
        <dbReference type="SAM" id="Phobius"/>
    </source>
</evidence>
<dbReference type="EMBL" id="KF135651">
    <property type="protein sequence ID" value="AGT55052.1"/>
    <property type="molecule type" value="mRNA"/>
</dbReference>
<evidence type="ECO:0000256" key="3">
    <source>
        <dbReference type="ARBA" id="ARBA00022692"/>
    </source>
</evidence>
<sequence>MFGLKVVVYGIVTFFISIFVFGFLSGDTSRVSNKPA</sequence>
<geneLocation type="chloroplast" evidence="8"/>
<keyword evidence="6" id="KW-0604">Photosystem II</keyword>
<keyword evidence="8" id="KW-0150">Chloroplast</keyword>
<evidence type="ECO:0000256" key="2">
    <source>
        <dbReference type="ARBA" id="ARBA00022531"/>
    </source>
</evidence>
<dbReference type="Pfam" id="PF02532">
    <property type="entry name" value="PsbI"/>
    <property type="match status" value="1"/>
</dbReference>
<keyword evidence="8" id="KW-0560">Oxidoreductase</keyword>
<keyword evidence="2" id="KW-0602">Photosynthesis</keyword>
<evidence type="ECO:0000256" key="6">
    <source>
        <dbReference type="ARBA" id="ARBA00023276"/>
    </source>
</evidence>
<dbReference type="GO" id="GO:0015979">
    <property type="term" value="P:photosynthesis"/>
    <property type="evidence" value="ECO:0007669"/>
    <property type="project" value="UniProtKB-KW"/>
</dbReference>
<dbReference type="InterPro" id="IPR037271">
    <property type="entry name" value="PSII_PsbI_sf"/>
</dbReference>
<keyword evidence="3 7" id="KW-0812">Transmembrane</keyword>
<evidence type="ECO:0000256" key="5">
    <source>
        <dbReference type="ARBA" id="ARBA00023136"/>
    </source>
</evidence>
<dbReference type="SUPFAM" id="SSF161041">
    <property type="entry name" value="Photosystem II reaction center protein I, PsbI"/>
    <property type="match status" value="1"/>
</dbReference>
<keyword evidence="5 7" id="KW-0472">Membrane</keyword>
<proteinExistence type="evidence at transcript level"/>